<gene>
    <name evidence="1" type="ORF">C475_14413</name>
</gene>
<dbReference type="EMBL" id="AOIU01000033">
    <property type="protein sequence ID" value="ELZ23474.1"/>
    <property type="molecule type" value="Genomic_DNA"/>
</dbReference>
<protein>
    <submittedName>
        <fullName evidence="1">Uncharacterized protein</fullName>
    </submittedName>
</protein>
<organism evidence="1 2">
    <name type="scientific">Halosimplex carlsbadense 2-9-1</name>
    <dbReference type="NCBI Taxonomy" id="797114"/>
    <lineage>
        <taxon>Archaea</taxon>
        <taxon>Methanobacteriati</taxon>
        <taxon>Methanobacteriota</taxon>
        <taxon>Stenosarchaea group</taxon>
        <taxon>Halobacteria</taxon>
        <taxon>Halobacteriales</taxon>
        <taxon>Haloarculaceae</taxon>
        <taxon>Halosimplex</taxon>
    </lineage>
</organism>
<proteinExistence type="predicted"/>
<keyword evidence="2" id="KW-1185">Reference proteome</keyword>
<dbReference type="eggNOG" id="arCOG06787">
    <property type="taxonomic scope" value="Archaea"/>
</dbReference>
<dbReference type="OrthoDB" id="222207at2157"/>
<evidence type="ECO:0000313" key="1">
    <source>
        <dbReference type="EMBL" id="ELZ23474.1"/>
    </source>
</evidence>
<dbReference type="RefSeq" id="WP_006884553.1">
    <property type="nucleotide sequence ID" value="NZ_AOIU01000033.1"/>
</dbReference>
<reference evidence="1 2" key="1">
    <citation type="journal article" date="2014" name="PLoS Genet.">
        <title>Phylogenetically driven sequencing of extremely halophilic archaea reveals strategies for static and dynamic osmo-response.</title>
        <authorList>
            <person name="Becker E.A."/>
            <person name="Seitzer P.M."/>
            <person name="Tritt A."/>
            <person name="Larsen D."/>
            <person name="Krusor M."/>
            <person name="Yao A.I."/>
            <person name="Wu D."/>
            <person name="Madern D."/>
            <person name="Eisen J.A."/>
            <person name="Darling A.E."/>
            <person name="Facciotti M.T."/>
        </authorList>
    </citation>
    <scope>NUCLEOTIDE SEQUENCE [LARGE SCALE GENOMIC DNA]</scope>
    <source>
        <strain evidence="1 2">2-9-1</strain>
    </source>
</reference>
<dbReference type="InterPro" id="IPR058715">
    <property type="entry name" value="PDDEXK_nuclease-rel"/>
</dbReference>
<accession>M0CNN6</accession>
<comment type="caution">
    <text evidence="1">The sequence shown here is derived from an EMBL/GenBank/DDBJ whole genome shotgun (WGS) entry which is preliminary data.</text>
</comment>
<dbReference type="Proteomes" id="UP000011626">
    <property type="component" value="Unassembled WGS sequence"/>
</dbReference>
<evidence type="ECO:0000313" key="2">
    <source>
        <dbReference type="Proteomes" id="UP000011626"/>
    </source>
</evidence>
<dbReference type="AlphaFoldDB" id="M0CNN6"/>
<sequence>MSSTLESSKKRGDSVESAVINADPGLEFVGDSVATWHDARTVECLDPSYERPFYGIPLIEPDTEVEIKGACVVRSAGASRQRSGQWYIKRKAHDQLVDAGGVYLLTVYAPRPETPILRSVIIPASLLDEHLGGRWYDVDADRSETEVAQLTWTVLIDRERVPSSAEVSG</sequence>
<name>M0CNN6_9EURY</name>
<dbReference type="PATRIC" id="fig|797114.5.peg.2930"/>
<dbReference type="Pfam" id="PF25941">
    <property type="entry name" value="PDDEXK_16"/>
    <property type="match status" value="1"/>
</dbReference>
<dbReference type="STRING" id="797114.C475_14413"/>